<evidence type="ECO:0000313" key="3">
    <source>
        <dbReference type="Proteomes" id="UP001597545"/>
    </source>
</evidence>
<dbReference type="PROSITE" id="PS00194">
    <property type="entry name" value="THIOREDOXIN_1"/>
    <property type="match status" value="1"/>
</dbReference>
<dbReference type="InterPro" id="IPR017937">
    <property type="entry name" value="Thioredoxin_CS"/>
</dbReference>
<protein>
    <submittedName>
        <fullName evidence="2">Peroxiredoxin family protein</fullName>
        <ecNumber evidence="2">1.11.1.24</ecNumber>
    </submittedName>
</protein>
<dbReference type="Gene3D" id="3.40.30.10">
    <property type="entry name" value="Glutaredoxin"/>
    <property type="match status" value="1"/>
</dbReference>
<evidence type="ECO:0000313" key="2">
    <source>
        <dbReference type="EMBL" id="MFD2548482.1"/>
    </source>
</evidence>
<keyword evidence="2" id="KW-0560">Oxidoreductase</keyword>
<organism evidence="2 3">
    <name type="scientific">Sphingobacterium suaedae</name>
    <dbReference type="NCBI Taxonomy" id="1686402"/>
    <lineage>
        <taxon>Bacteria</taxon>
        <taxon>Pseudomonadati</taxon>
        <taxon>Bacteroidota</taxon>
        <taxon>Sphingobacteriia</taxon>
        <taxon>Sphingobacteriales</taxon>
        <taxon>Sphingobacteriaceae</taxon>
        <taxon>Sphingobacterium</taxon>
    </lineage>
</organism>
<proteinExistence type="predicted"/>
<dbReference type="EC" id="1.11.1.24" evidence="2"/>
<gene>
    <name evidence="2" type="ORF">ACFSR5_12590</name>
</gene>
<dbReference type="InterPro" id="IPR036249">
    <property type="entry name" value="Thioredoxin-like_sf"/>
</dbReference>
<dbReference type="GO" id="GO:0140824">
    <property type="term" value="F:thioredoxin-dependent peroxiredoxin activity"/>
    <property type="evidence" value="ECO:0007669"/>
    <property type="project" value="UniProtKB-EC"/>
</dbReference>
<evidence type="ECO:0000256" key="1">
    <source>
        <dbReference type="ARBA" id="ARBA00023284"/>
    </source>
</evidence>
<dbReference type="RefSeq" id="WP_380904279.1">
    <property type="nucleotide sequence ID" value="NZ_JBHUEG010000001.1"/>
</dbReference>
<keyword evidence="1" id="KW-0676">Redox-active center</keyword>
<dbReference type="SUPFAM" id="SSF52833">
    <property type="entry name" value="Thioredoxin-like"/>
    <property type="match status" value="1"/>
</dbReference>
<keyword evidence="3" id="KW-1185">Reference proteome</keyword>
<dbReference type="EMBL" id="JBHULR010000004">
    <property type="protein sequence ID" value="MFD2548482.1"/>
    <property type="molecule type" value="Genomic_DNA"/>
</dbReference>
<dbReference type="Proteomes" id="UP001597545">
    <property type="component" value="Unassembled WGS sequence"/>
</dbReference>
<keyword evidence="2" id="KW-0575">Peroxidase</keyword>
<accession>A0ABW5KI44</accession>
<reference evidence="3" key="1">
    <citation type="journal article" date="2019" name="Int. J. Syst. Evol. Microbiol.">
        <title>The Global Catalogue of Microorganisms (GCM) 10K type strain sequencing project: providing services to taxonomists for standard genome sequencing and annotation.</title>
        <authorList>
            <consortium name="The Broad Institute Genomics Platform"/>
            <consortium name="The Broad Institute Genome Sequencing Center for Infectious Disease"/>
            <person name="Wu L."/>
            <person name="Ma J."/>
        </authorList>
    </citation>
    <scope>NUCLEOTIDE SEQUENCE [LARGE SCALE GENOMIC DNA]</scope>
    <source>
        <strain evidence="3">KCTC 42662</strain>
    </source>
</reference>
<name>A0ABW5KI44_9SPHI</name>
<comment type="caution">
    <text evidence="2">The sequence shown here is derived from an EMBL/GenBank/DDBJ whole genome shotgun (WGS) entry which is preliminary data.</text>
</comment>
<sequence length="157" mass="18363">MTKNRLILSFILFSFHSFGQHAPKELPKFMSIHDVYCPERLLQQALPKEGRIVLVFYDTGCGHCQELGTSIAKNLPRLTDVSFFFISMNDREYVDGFINMFAKELKNKPRISFWKDPGVEFLERFRPENYPATYVYDAKSKKLLRESQVGHNVYNTL</sequence>